<dbReference type="AlphaFoldDB" id="A0A9D4UXM1"/>
<dbReference type="Proteomes" id="UP000886520">
    <property type="component" value="Chromosome 9"/>
</dbReference>
<name>A0A9D4UXM1_ADICA</name>
<comment type="caution">
    <text evidence="8">The sequence shown here is derived from an EMBL/GenBank/DDBJ whole genome shotgun (WGS) entry which is preliminary data.</text>
</comment>
<proteinExistence type="inferred from homology"/>
<dbReference type="GO" id="GO:0009873">
    <property type="term" value="P:ethylene-activated signaling pathway"/>
    <property type="evidence" value="ECO:0007669"/>
    <property type="project" value="UniProtKB-KW"/>
</dbReference>
<evidence type="ECO:0000256" key="6">
    <source>
        <dbReference type="SAM" id="MobiDB-lite"/>
    </source>
</evidence>
<keyword evidence="3" id="KW-0936">Ethylene signaling pathway</keyword>
<dbReference type="GO" id="GO:0003700">
    <property type="term" value="F:DNA-binding transcription factor activity"/>
    <property type="evidence" value="ECO:0007669"/>
    <property type="project" value="InterPro"/>
</dbReference>
<dbReference type="InterPro" id="IPR047091">
    <property type="entry name" value="EIN3-like_DNA-bd"/>
</dbReference>
<sequence>MDCQEEGGCFGNLDVDAEREFMDDNDGDGLHDDDFSDDEIDAEELEKRMWRDRIRLKRIKERQKLKIHGDRPKQRQSQEQARRKKMSRAQDGILKYMLKMMEVCKAQAFVYGIIPEKGKPVSGASDNIRAWWKEKVRFDRNGPAAIAKYQAENGLLGKADENACAASIPHTLQELQDTTLGSLLSALMQHCDPPQRRFPLEKGVPPPWWPTGDEEWWPQIGLQKGQGQPPYKKPHDLKKAWKVGVLTAVIKHIFPDICKIRKLVRQSKCLQDKMTAKESATWLAVLNQEEALARQQNNVAGIYASDGGALGAGGIGTLSFSSPSEYDVEGLDEFPGMYKSDDSWNAEGPKFDPLVLRVPKKEVDLDEELFAFSDRASSGSHSADSVLLGTKRKLDTEPVKAPKQLYTCANVQCPCSKVENGFTDVSIRNLHQMACMYREEPKSLVIPKVEDFQGTLSSIVYGHTAEAYVQPAEPAFASGRVCDGGAQTNASFSNNQHPLANFVTSLGGNGQQINHASVASGRIFNGNDLASVNCSQARIGTEGNMLYGQGLQNFLCSQGFQREVSNMPPGFALNRNAQGFQKDPSSISSMLLESLDSRANIGFGSIPCGIHIDSNLMRHGEIINLPSNADSLWYLGS</sequence>
<keyword evidence="9" id="KW-1185">Reference proteome</keyword>
<dbReference type="GO" id="GO:0043565">
    <property type="term" value="F:sequence-specific DNA binding"/>
    <property type="evidence" value="ECO:0007669"/>
    <property type="project" value="UniProtKB-ARBA"/>
</dbReference>
<dbReference type="EMBL" id="JABFUD020000009">
    <property type="protein sequence ID" value="KAI5075898.1"/>
    <property type="molecule type" value="Genomic_DNA"/>
</dbReference>
<feature type="domain" description="Ethylene insensitive 3-like DNA-binding" evidence="7">
    <location>
        <begin position="43"/>
        <end position="290"/>
    </location>
</feature>
<keyword evidence="5" id="KW-0539">Nucleus</keyword>
<evidence type="ECO:0000256" key="1">
    <source>
        <dbReference type="ARBA" id="ARBA00004123"/>
    </source>
</evidence>
<dbReference type="Pfam" id="PF04873">
    <property type="entry name" value="EIN3_DNA-bd"/>
    <property type="match status" value="1"/>
</dbReference>
<evidence type="ECO:0000256" key="4">
    <source>
        <dbReference type="ARBA" id="ARBA00023125"/>
    </source>
</evidence>
<reference evidence="8" key="1">
    <citation type="submission" date="2021-01" db="EMBL/GenBank/DDBJ databases">
        <title>Adiantum capillus-veneris genome.</title>
        <authorList>
            <person name="Fang Y."/>
            <person name="Liao Q."/>
        </authorList>
    </citation>
    <scope>NUCLEOTIDE SEQUENCE</scope>
    <source>
        <strain evidence="8">H3</strain>
        <tissue evidence="8">Leaf</tissue>
    </source>
</reference>
<dbReference type="FunFam" id="1.10.3180.10:FF:000002">
    <property type="entry name" value="Ethylene insensitive 3-like 1"/>
    <property type="match status" value="1"/>
</dbReference>
<dbReference type="InterPro" id="IPR006957">
    <property type="entry name" value="EIN3"/>
</dbReference>
<evidence type="ECO:0000313" key="8">
    <source>
        <dbReference type="EMBL" id="KAI5075898.1"/>
    </source>
</evidence>
<dbReference type="OrthoDB" id="2017676at2759"/>
<evidence type="ECO:0000256" key="3">
    <source>
        <dbReference type="ARBA" id="ARBA00022745"/>
    </source>
</evidence>
<dbReference type="Gene3D" id="1.10.3180.10">
    <property type="entry name" value="DNA-binding domain of EIN3-like"/>
    <property type="match status" value="2"/>
</dbReference>
<evidence type="ECO:0000259" key="7">
    <source>
        <dbReference type="Pfam" id="PF04873"/>
    </source>
</evidence>
<dbReference type="InterPro" id="IPR023278">
    <property type="entry name" value="Ethylene_insens-like_DNA-bd"/>
</dbReference>
<protein>
    <recommendedName>
        <fullName evidence="7">Ethylene insensitive 3-like DNA-binding domain-containing protein</fullName>
    </recommendedName>
</protein>
<organism evidence="8 9">
    <name type="scientific">Adiantum capillus-veneris</name>
    <name type="common">Maidenhair fern</name>
    <dbReference type="NCBI Taxonomy" id="13818"/>
    <lineage>
        <taxon>Eukaryota</taxon>
        <taxon>Viridiplantae</taxon>
        <taxon>Streptophyta</taxon>
        <taxon>Embryophyta</taxon>
        <taxon>Tracheophyta</taxon>
        <taxon>Polypodiopsida</taxon>
        <taxon>Polypodiidae</taxon>
        <taxon>Polypodiales</taxon>
        <taxon>Pteridineae</taxon>
        <taxon>Pteridaceae</taxon>
        <taxon>Vittarioideae</taxon>
        <taxon>Adiantum</taxon>
    </lineage>
</organism>
<evidence type="ECO:0000313" key="9">
    <source>
        <dbReference type="Proteomes" id="UP000886520"/>
    </source>
</evidence>
<comment type="subcellular location">
    <subcellularLocation>
        <location evidence="1">Nucleus</location>
    </subcellularLocation>
</comment>
<gene>
    <name evidence="8" type="ORF">GOP47_0009974</name>
</gene>
<evidence type="ECO:0000256" key="5">
    <source>
        <dbReference type="ARBA" id="ARBA00023242"/>
    </source>
</evidence>
<dbReference type="PANTHER" id="PTHR33305">
    <property type="entry name" value="ETHYLENE INSENSITIVE 3-LIKE 2 PROTEIN"/>
    <property type="match status" value="1"/>
</dbReference>
<comment type="similarity">
    <text evidence="2">Belongs to the EIN3 family.</text>
</comment>
<dbReference type="PANTHER" id="PTHR33305:SF30">
    <property type="entry name" value="ETHYLENE INSENSITIVE 3-LIKE 3 PROTEIN"/>
    <property type="match status" value="1"/>
</dbReference>
<feature type="region of interest" description="Disordered" evidence="6">
    <location>
        <begin position="63"/>
        <end position="86"/>
    </location>
</feature>
<accession>A0A9D4UXM1</accession>
<feature type="compositionally biased region" description="Basic and acidic residues" evidence="6">
    <location>
        <begin position="63"/>
        <end position="73"/>
    </location>
</feature>
<dbReference type="GO" id="GO:0005634">
    <property type="term" value="C:nucleus"/>
    <property type="evidence" value="ECO:0007669"/>
    <property type="project" value="UniProtKB-SubCell"/>
</dbReference>
<dbReference type="FunFam" id="1.10.3180.10:FF:000001">
    <property type="entry name" value="Ethylene insensitive 3-like 1"/>
    <property type="match status" value="1"/>
</dbReference>
<keyword evidence="4" id="KW-0238">DNA-binding</keyword>
<dbReference type="SUPFAM" id="SSF116768">
    <property type="entry name" value="DNA-binding domain of EIN3-like"/>
    <property type="match status" value="1"/>
</dbReference>
<evidence type="ECO:0000256" key="2">
    <source>
        <dbReference type="ARBA" id="ARBA00009416"/>
    </source>
</evidence>